<organism evidence="1 2">
    <name type="scientific">Fusobacterium necrophorum subsp. funduliforme B35</name>
    <dbReference type="NCBI Taxonomy" id="1226633"/>
    <lineage>
        <taxon>Bacteria</taxon>
        <taxon>Fusobacteriati</taxon>
        <taxon>Fusobacteriota</taxon>
        <taxon>Fusobacteriia</taxon>
        <taxon>Fusobacteriales</taxon>
        <taxon>Fusobacteriaceae</taxon>
        <taxon>Fusobacterium</taxon>
    </lineage>
</organism>
<evidence type="ECO:0000313" key="1">
    <source>
        <dbReference type="EMBL" id="KID49832.1"/>
    </source>
</evidence>
<gene>
    <name evidence="1" type="ORF">C095_03385</name>
</gene>
<reference evidence="1 2" key="1">
    <citation type="submission" date="2013-08" db="EMBL/GenBank/DDBJ databases">
        <title>An opportunistic ruminal bacterium that causes liver abscesses in cattle.</title>
        <authorList>
            <person name="Benahmed F.H."/>
            <person name="Rasmussen M."/>
            <person name="Harbottle H."/>
            <person name="Soppet D."/>
            <person name="Nagaraja T.G."/>
            <person name="Davidson M."/>
        </authorList>
    </citation>
    <scope>NUCLEOTIDE SEQUENCE [LARGE SCALE GENOMIC DNA]</scope>
    <source>
        <strain evidence="1 2">B35</strain>
    </source>
</reference>
<dbReference type="AlphaFoldDB" id="A0A017H7K2"/>
<dbReference type="EMBL" id="AUZI01000011">
    <property type="protein sequence ID" value="KID49832.1"/>
    <property type="molecule type" value="Genomic_DNA"/>
</dbReference>
<dbReference type="PATRIC" id="fig|1226633.4.peg.678"/>
<dbReference type="Proteomes" id="UP000031184">
    <property type="component" value="Unassembled WGS sequence"/>
</dbReference>
<dbReference type="RefSeq" id="WP_039121422.1">
    <property type="nucleotide sequence ID" value="NZ_AOJP01000001.1"/>
</dbReference>
<name>A0A017H7K2_9FUSO</name>
<dbReference type="OrthoDB" id="9815272at2"/>
<proteinExistence type="predicted"/>
<comment type="caution">
    <text evidence="1">The sequence shown here is derived from an EMBL/GenBank/DDBJ whole genome shotgun (WGS) entry which is preliminary data.</text>
</comment>
<protein>
    <submittedName>
        <fullName evidence="1">Uncharacterized protein</fullName>
    </submittedName>
</protein>
<sequence length="83" mass="9970">MRINDFHNTLELVKQGILQSEAECLKLLKVVRNNQRYDFRSQRSINLEAIACAKFDYWRERSAVQGDDFRMTNKEIVETKRKY</sequence>
<accession>A0A017H7K2</accession>
<evidence type="ECO:0000313" key="2">
    <source>
        <dbReference type="Proteomes" id="UP000031184"/>
    </source>
</evidence>